<evidence type="ECO:0000256" key="5">
    <source>
        <dbReference type="ARBA" id="ARBA00023180"/>
    </source>
</evidence>
<evidence type="ECO:0000256" key="2">
    <source>
        <dbReference type="ARBA" id="ARBA00022487"/>
    </source>
</evidence>
<organism evidence="8 9">
    <name type="scientific">Glossina austeni</name>
    <name type="common">Savannah tsetse fly</name>
    <dbReference type="NCBI Taxonomy" id="7395"/>
    <lineage>
        <taxon>Eukaryota</taxon>
        <taxon>Metazoa</taxon>
        <taxon>Ecdysozoa</taxon>
        <taxon>Arthropoda</taxon>
        <taxon>Hexapoda</taxon>
        <taxon>Insecta</taxon>
        <taxon>Pterygota</taxon>
        <taxon>Neoptera</taxon>
        <taxon>Endopterygota</taxon>
        <taxon>Diptera</taxon>
        <taxon>Brachycera</taxon>
        <taxon>Muscomorpha</taxon>
        <taxon>Hippoboscoidea</taxon>
        <taxon>Glossinidae</taxon>
        <taxon>Glossina</taxon>
    </lineage>
</organism>
<keyword evidence="3 6" id="KW-0378">Hydrolase</keyword>
<dbReference type="VEuPathDB" id="VectorBase:GAUT030425"/>
<keyword evidence="4" id="KW-1015">Disulfide bond</keyword>
<dbReference type="Pfam" id="PF00135">
    <property type="entry name" value="COesterase"/>
    <property type="match status" value="1"/>
</dbReference>
<feature type="chain" id="PRO_5008445860" description="Carboxylic ester hydrolase" evidence="6">
    <location>
        <begin position="20"/>
        <end position="584"/>
    </location>
</feature>
<dbReference type="FunFam" id="3.40.50.1820:FF:000092">
    <property type="entry name" value="Carboxylic ester hydrolase"/>
    <property type="match status" value="1"/>
</dbReference>
<evidence type="ECO:0000256" key="6">
    <source>
        <dbReference type="RuleBase" id="RU361235"/>
    </source>
</evidence>
<keyword evidence="2" id="KW-0719">Serine esterase</keyword>
<evidence type="ECO:0000256" key="3">
    <source>
        <dbReference type="ARBA" id="ARBA00022801"/>
    </source>
</evidence>
<evidence type="ECO:0000256" key="4">
    <source>
        <dbReference type="ARBA" id="ARBA00023157"/>
    </source>
</evidence>
<accession>A0A1A9V9V1</accession>
<name>A0A1A9V9V1_GLOAU</name>
<dbReference type="SUPFAM" id="SSF53474">
    <property type="entry name" value="alpha/beta-Hydrolases"/>
    <property type="match status" value="1"/>
</dbReference>
<sequence length="584" mass="67465">MIYLLEFIYFLFYLYTVPQQYNNEDEKEMRTLENKILTYRLSTNEHPLAETEYGKIKGIKRNSIYGDLYYSFEGIPYAQPPLGELRFKAPQRPTPWDGIKDCTTHRDKSVQYDFVTGKICGSEDCLYLNVYTNNLSPESQRPVLVFIHGGGFIYGEANHDWYGPAYFMRKDVVLVTIQYRLGVLGFLSLNTESLNVPGNAGLKDQVLALKWIKNNCSRFGGNPDCITIFGQSAGGASTNYLMMSEQTRGLFHRAILQSGNVLCPWAYTLCQQRAFLLAQLLGYKGDVNDKDVYEFLTKAKPYDLFKYQEKVLTAEDAKNNVMFAFGPTLEPYVTSECFMNKQLREMLKTGWGNSIPTMLGNTSYEGLFFRARIMQNPKLVDILDTCVTYVPDGLADTERSSPETLELGKKIKTIHNVDEKPTSDKLMEIAGYSHFLFPMHRLLHIRFQHSTSAPVYLYRFDFDTEELITPYRIMRWGRGVKGVAHADDLAFLFSNILARRMTKDSREYKTIERMIDIWTQFATTGNPYNSDIQGLEDIVWEPLNKNDNTYKCLNIGDELKFIDLPEMENLKQWENLYENQKNLF</sequence>
<keyword evidence="6" id="KW-0732">Signal</keyword>
<dbReference type="InterPro" id="IPR019826">
    <property type="entry name" value="Carboxylesterase_B_AS"/>
</dbReference>
<dbReference type="ESTHER" id="glomm-d3tpx7">
    <property type="family name" value="Carb_B_Arthropoda"/>
</dbReference>
<dbReference type="PROSITE" id="PS00122">
    <property type="entry name" value="CARBOXYLESTERASE_B_1"/>
    <property type="match status" value="1"/>
</dbReference>
<reference evidence="8" key="1">
    <citation type="submission" date="2020-05" db="UniProtKB">
        <authorList>
            <consortium name="EnsemblMetazoa"/>
        </authorList>
    </citation>
    <scope>IDENTIFICATION</scope>
    <source>
        <strain evidence="8">TTRI</strain>
    </source>
</reference>
<dbReference type="Proteomes" id="UP000078200">
    <property type="component" value="Unassembled WGS sequence"/>
</dbReference>
<protein>
    <recommendedName>
        <fullName evidence="6">Carboxylic ester hydrolase</fullName>
        <ecNumber evidence="6">3.1.1.-</ecNumber>
    </recommendedName>
</protein>
<proteinExistence type="inferred from homology"/>
<dbReference type="EnsemblMetazoa" id="GAUT030425-RA">
    <property type="protein sequence ID" value="GAUT030425-PA"/>
    <property type="gene ID" value="GAUT030425"/>
</dbReference>
<dbReference type="GO" id="GO:0052689">
    <property type="term" value="F:carboxylic ester hydrolase activity"/>
    <property type="evidence" value="ECO:0007669"/>
    <property type="project" value="UniProtKB-KW"/>
</dbReference>
<dbReference type="PANTHER" id="PTHR43142">
    <property type="entry name" value="CARBOXYLIC ESTER HYDROLASE"/>
    <property type="match status" value="1"/>
</dbReference>
<dbReference type="InterPro" id="IPR029058">
    <property type="entry name" value="AB_hydrolase_fold"/>
</dbReference>
<evidence type="ECO:0000313" key="8">
    <source>
        <dbReference type="EnsemblMetazoa" id="GAUT030425-PA"/>
    </source>
</evidence>
<feature type="domain" description="Carboxylesterase type B" evidence="7">
    <location>
        <begin position="47"/>
        <end position="560"/>
    </location>
</feature>
<dbReference type="Gene3D" id="3.40.50.1820">
    <property type="entry name" value="alpha/beta hydrolase"/>
    <property type="match status" value="1"/>
</dbReference>
<dbReference type="STRING" id="7395.A0A1A9V9V1"/>
<comment type="similarity">
    <text evidence="1 6">Belongs to the type-B carboxylesterase/lipase family.</text>
</comment>
<evidence type="ECO:0000313" key="9">
    <source>
        <dbReference type="Proteomes" id="UP000078200"/>
    </source>
</evidence>
<evidence type="ECO:0000256" key="1">
    <source>
        <dbReference type="ARBA" id="ARBA00005964"/>
    </source>
</evidence>
<dbReference type="AlphaFoldDB" id="A0A1A9V9V1"/>
<dbReference type="InterPro" id="IPR002018">
    <property type="entry name" value="CarbesteraseB"/>
</dbReference>
<evidence type="ECO:0000259" key="7">
    <source>
        <dbReference type="Pfam" id="PF00135"/>
    </source>
</evidence>
<feature type="signal peptide" evidence="6">
    <location>
        <begin position="1"/>
        <end position="19"/>
    </location>
</feature>
<dbReference type="EC" id="3.1.1.-" evidence="6"/>
<dbReference type="PANTHER" id="PTHR43142:SF1">
    <property type="entry name" value="CARBOXYLIC ESTER HYDROLASE"/>
    <property type="match status" value="1"/>
</dbReference>
<keyword evidence="9" id="KW-1185">Reference proteome</keyword>
<keyword evidence="5" id="KW-0325">Glycoprotein</keyword>